<dbReference type="SMART" id="SM00283">
    <property type="entry name" value="MA"/>
    <property type="match status" value="1"/>
</dbReference>
<dbReference type="GO" id="GO:0007165">
    <property type="term" value="P:signal transduction"/>
    <property type="evidence" value="ECO:0007669"/>
    <property type="project" value="UniProtKB-KW"/>
</dbReference>
<keyword evidence="1 3" id="KW-0807">Transducer</keyword>
<evidence type="ECO:0000256" key="2">
    <source>
        <dbReference type="ARBA" id="ARBA00029447"/>
    </source>
</evidence>
<proteinExistence type="inferred from homology"/>
<accession>A0A845BTM3</accession>
<keyword evidence="4" id="KW-0812">Transmembrane</keyword>
<reference evidence="7 8" key="1">
    <citation type="submission" date="2019-12" db="EMBL/GenBank/DDBJ databases">
        <title>Neisseriaceae gen. nov. sp. Genome sequencing and assembly.</title>
        <authorList>
            <person name="Liu Z."/>
            <person name="Li A."/>
        </authorList>
    </citation>
    <scope>NUCLEOTIDE SEQUENCE [LARGE SCALE GENOMIC DNA]</scope>
    <source>
        <strain evidence="7 8">B2N2-7</strain>
    </source>
</reference>
<keyword evidence="4" id="KW-0472">Membrane</keyword>
<dbReference type="Gene3D" id="1.10.287.950">
    <property type="entry name" value="Methyl-accepting chemotaxis protein"/>
    <property type="match status" value="1"/>
</dbReference>
<organism evidence="7 8">
    <name type="scientific">Craterilacuibacter sinensis</name>
    <dbReference type="NCBI Taxonomy" id="2686017"/>
    <lineage>
        <taxon>Bacteria</taxon>
        <taxon>Pseudomonadati</taxon>
        <taxon>Pseudomonadota</taxon>
        <taxon>Betaproteobacteria</taxon>
        <taxon>Neisseriales</taxon>
        <taxon>Neisseriaceae</taxon>
        <taxon>Craterilacuibacter</taxon>
    </lineage>
</organism>
<dbReference type="Pfam" id="PF00672">
    <property type="entry name" value="HAMP"/>
    <property type="match status" value="1"/>
</dbReference>
<dbReference type="InterPro" id="IPR003660">
    <property type="entry name" value="HAMP_dom"/>
</dbReference>
<dbReference type="EMBL" id="WSSB01000009">
    <property type="protein sequence ID" value="MXR37516.1"/>
    <property type="molecule type" value="Genomic_DNA"/>
</dbReference>
<dbReference type="CDD" id="cd06225">
    <property type="entry name" value="HAMP"/>
    <property type="match status" value="1"/>
</dbReference>
<comment type="caution">
    <text evidence="7">The sequence shown here is derived from an EMBL/GenBank/DDBJ whole genome shotgun (WGS) entry which is preliminary data.</text>
</comment>
<evidence type="ECO:0000256" key="3">
    <source>
        <dbReference type="PROSITE-ProRule" id="PRU00284"/>
    </source>
</evidence>
<evidence type="ECO:0000256" key="1">
    <source>
        <dbReference type="ARBA" id="ARBA00023224"/>
    </source>
</evidence>
<dbReference type="AlphaFoldDB" id="A0A845BTM3"/>
<dbReference type="PROSITE" id="PS50885">
    <property type="entry name" value="HAMP"/>
    <property type="match status" value="1"/>
</dbReference>
<dbReference type="Proteomes" id="UP000467214">
    <property type="component" value="Unassembled WGS sequence"/>
</dbReference>
<feature type="transmembrane region" description="Helical" evidence="4">
    <location>
        <begin position="12"/>
        <end position="31"/>
    </location>
</feature>
<feature type="domain" description="Methyl-accepting transducer" evidence="5">
    <location>
        <begin position="257"/>
        <end position="511"/>
    </location>
</feature>
<dbReference type="Gene3D" id="6.10.340.10">
    <property type="match status" value="1"/>
</dbReference>
<dbReference type="GO" id="GO:0016020">
    <property type="term" value="C:membrane"/>
    <property type="evidence" value="ECO:0007669"/>
    <property type="project" value="InterPro"/>
</dbReference>
<feature type="domain" description="HAMP" evidence="6">
    <location>
        <begin position="207"/>
        <end position="259"/>
    </location>
</feature>
<gene>
    <name evidence="7" type="ORF">GQF02_11065</name>
</gene>
<feature type="transmembrane region" description="Helical" evidence="4">
    <location>
        <begin position="183"/>
        <end position="206"/>
    </location>
</feature>
<keyword evidence="8" id="KW-1185">Reference proteome</keyword>
<dbReference type="PANTHER" id="PTHR32089:SF112">
    <property type="entry name" value="LYSOZYME-LIKE PROTEIN-RELATED"/>
    <property type="match status" value="1"/>
</dbReference>
<dbReference type="InterPro" id="IPR004089">
    <property type="entry name" value="MCPsignal_dom"/>
</dbReference>
<dbReference type="PROSITE" id="PS50111">
    <property type="entry name" value="CHEMOTAXIS_TRANSDUC_2"/>
    <property type="match status" value="1"/>
</dbReference>
<evidence type="ECO:0000256" key="4">
    <source>
        <dbReference type="SAM" id="Phobius"/>
    </source>
</evidence>
<dbReference type="SMART" id="SM00304">
    <property type="entry name" value="HAMP"/>
    <property type="match status" value="1"/>
</dbReference>
<protein>
    <submittedName>
        <fullName evidence="7">HAMP domain-containing protein</fullName>
    </submittedName>
</protein>
<evidence type="ECO:0000259" key="6">
    <source>
        <dbReference type="PROSITE" id="PS50885"/>
    </source>
</evidence>
<sequence>MLTLGLKGKIILSLIVVNMLTAASFVAFSHWHERQNALAGIDARLQAMTKAYKELVPTVASGRLMDSITQPTGHQDYALALDEFARNNGVHSMFSLFEQDGRWIYLLSAADEKALQSGNYLRPGTPYPGAVAPLQQALQRGQLTQESAGMRISLTKATLPSGKAYLVGVSTPLAPVETGIRHALIQSLVMAAAMVTLGVLTAWLLGTRLSRQLIRMQMQLESIATARDLSQPLPEGQDELGAIGRSINSLLDALKSSLGSAGTTARDAVERSMRFHADATRTSTALRASGEQLDAISQETEAIRRSAQAAASQSATAHDAIENTHRQLSDSAGQLKRLSQSMHDSRTNTLRLSQKLAAVDDQVSGIREILSAIQAIANQTNLLALNAAIEAARAGEAGRGFAVVADEVRKLSHQTEQALDSNRSRIDAILAQIAELDEVMQYTLAESLRMTDETAQVAGSIEQNTAVLGISTADVAYARTYAHEIETAISMTASTLASVSRELSGSVSLAGEIANDSNALKTASQALAAQVGQFRV</sequence>
<dbReference type="Pfam" id="PF00015">
    <property type="entry name" value="MCPsignal"/>
    <property type="match status" value="1"/>
</dbReference>
<dbReference type="SUPFAM" id="SSF58104">
    <property type="entry name" value="Methyl-accepting chemotaxis protein (MCP) signaling domain"/>
    <property type="match status" value="1"/>
</dbReference>
<evidence type="ECO:0000259" key="5">
    <source>
        <dbReference type="PROSITE" id="PS50111"/>
    </source>
</evidence>
<comment type="similarity">
    <text evidence="2">Belongs to the methyl-accepting chemotaxis (MCP) protein family.</text>
</comment>
<evidence type="ECO:0000313" key="7">
    <source>
        <dbReference type="EMBL" id="MXR37516.1"/>
    </source>
</evidence>
<evidence type="ECO:0000313" key="8">
    <source>
        <dbReference type="Proteomes" id="UP000467214"/>
    </source>
</evidence>
<dbReference type="RefSeq" id="WP_160797143.1">
    <property type="nucleotide sequence ID" value="NZ_WSSB01000009.1"/>
</dbReference>
<name>A0A845BTM3_9NEIS</name>
<keyword evidence="4" id="KW-1133">Transmembrane helix</keyword>
<dbReference type="PANTHER" id="PTHR32089">
    <property type="entry name" value="METHYL-ACCEPTING CHEMOTAXIS PROTEIN MCPB"/>
    <property type="match status" value="1"/>
</dbReference>